<proteinExistence type="predicted"/>
<dbReference type="PANTHER" id="PTHR12546">
    <property type="entry name" value="FER-1-LIKE"/>
    <property type="match status" value="1"/>
</dbReference>
<evidence type="ECO:0000256" key="4">
    <source>
        <dbReference type="ARBA" id="ARBA00022989"/>
    </source>
</evidence>
<dbReference type="AlphaFoldDB" id="A0A7R8YTU3"/>
<dbReference type="Gene3D" id="2.60.40.150">
    <property type="entry name" value="C2 domain"/>
    <property type="match status" value="1"/>
</dbReference>
<dbReference type="EMBL" id="LR899010">
    <property type="protein sequence ID" value="CAD7082064.1"/>
    <property type="molecule type" value="Genomic_DNA"/>
</dbReference>
<sequence length="169" mass="19719">MSDDFLNCFTILQQEFLVCITVHKARNLSVYNADTYVKVTLDKKVKQTKVYQNSENPYFNEYFVFEVFCSLNELLRLTILFQVFRHNLFRKDVLLGELFLDLATIWNQSGHSFFKKWGKLESPMGQQSGKSRGHLQVDLSIVTKNEPPAPAVFESHDYDDIEKLSRNIP</sequence>
<dbReference type="PANTHER" id="PTHR12546:SF60">
    <property type="entry name" value="MISFIRE, ISOFORM F"/>
    <property type="match status" value="1"/>
</dbReference>
<dbReference type="InterPro" id="IPR037721">
    <property type="entry name" value="Ferlin"/>
</dbReference>
<dbReference type="Pfam" id="PF00168">
    <property type="entry name" value="C2"/>
    <property type="match status" value="1"/>
</dbReference>
<dbReference type="SMART" id="SM00239">
    <property type="entry name" value="C2"/>
    <property type="match status" value="1"/>
</dbReference>
<evidence type="ECO:0000256" key="3">
    <source>
        <dbReference type="ARBA" id="ARBA00022737"/>
    </source>
</evidence>
<dbReference type="SUPFAM" id="SSF49562">
    <property type="entry name" value="C2 domain (Calcium/lipid-binding domain, CaLB)"/>
    <property type="match status" value="1"/>
</dbReference>
<dbReference type="GO" id="GO:0016020">
    <property type="term" value="C:membrane"/>
    <property type="evidence" value="ECO:0007669"/>
    <property type="project" value="UniProtKB-SubCell"/>
</dbReference>
<dbReference type="InterPro" id="IPR035892">
    <property type="entry name" value="C2_domain_sf"/>
</dbReference>
<keyword evidence="2" id="KW-0812">Transmembrane</keyword>
<reference evidence="7 8" key="1">
    <citation type="submission" date="2020-11" db="EMBL/GenBank/DDBJ databases">
        <authorList>
            <person name="Wallbank WR R."/>
            <person name="Pardo Diaz C."/>
            <person name="Kozak K."/>
            <person name="Martin S."/>
            <person name="Jiggins C."/>
            <person name="Moest M."/>
            <person name="Warren A I."/>
            <person name="Generalovic N T."/>
            <person name="Byers J.R.P. K."/>
            <person name="Montejo-Kovacevich G."/>
            <person name="Yen C E."/>
        </authorList>
    </citation>
    <scope>NUCLEOTIDE SEQUENCE [LARGE SCALE GENOMIC DNA]</scope>
</reference>
<gene>
    <name evidence="7" type="ORF">HERILL_LOCUS5132</name>
</gene>
<protein>
    <recommendedName>
        <fullName evidence="6">C2 domain-containing protein</fullName>
    </recommendedName>
</protein>
<keyword evidence="5" id="KW-0472">Membrane</keyword>
<keyword evidence="8" id="KW-1185">Reference proteome</keyword>
<name>A0A7R8YTU3_HERIL</name>
<dbReference type="InParanoid" id="A0A7R8YTU3"/>
<dbReference type="InterPro" id="IPR000008">
    <property type="entry name" value="C2_dom"/>
</dbReference>
<evidence type="ECO:0000256" key="5">
    <source>
        <dbReference type="ARBA" id="ARBA00023136"/>
    </source>
</evidence>
<dbReference type="PROSITE" id="PS50004">
    <property type="entry name" value="C2"/>
    <property type="match status" value="1"/>
</dbReference>
<dbReference type="Proteomes" id="UP000594454">
    <property type="component" value="Chromosome 2"/>
</dbReference>
<evidence type="ECO:0000259" key="6">
    <source>
        <dbReference type="PROSITE" id="PS50004"/>
    </source>
</evidence>
<keyword evidence="4" id="KW-1133">Transmembrane helix</keyword>
<dbReference type="SMART" id="SM01202">
    <property type="entry name" value="FerI"/>
    <property type="match status" value="1"/>
</dbReference>
<keyword evidence="3" id="KW-0677">Repeat</keyword>
<dbReference type="GO" id="GO:0007009">
    <property type="term" value="P:plasma membrane organization"/>
    <property type="evidence" value="ECO:0007669"/>
    <property type="project" value="TreeGrafter"/>
</dbReference>
<feature type="domain" description="C2" evidence="6">
    <location>
        <begin position="1"/>
        <end position="115"/>
    </location>
</feature>
<organism evidence="7 8">
    <name type="scientific">Hermetia illucens</name>
    <name type="common">Black soldier fly</name>
    <dbReference type="NCBI Taxonomy" id="343691"/>
    <lineage>
        <taxon>Eukaryota</taxon>
        <taxon>Metazoa</taxon>
        <taxon>Ecdysozoa</taxon>
        <taxon>Arthropoda</taxon>
        <taxon>Hexapoda</taxon>
        <taxon>Insecta</taxon>
        <taxon>Pterygota</taxon>
        <taxon>Neoptera</taxon>
        <taxon>Endopterygota</taxon>
        <taxon>Diptera</taxon>
        <taxon>Brachycera</taxon>
        <taxon>Stratiomyomorpha</taxon>
        <taxon>Stratiomyidae</taxon>
        <taxon>Hermetiinae</taxon>
        <taxon>Hermetia</taxon>
    </lineage>
</organism>
<evidence type="ECO:0000313" key="8">
    <source>
        <dbReference type="Proteomes" id="UP000594454"/>
    </source>
</evidence>
<evidence type="ECO:0000256" key="2">
    <source>
        <dbReference type="ARBA" id="ARBA00022692"/>
    </source>
</evidence>
<evidence type="ECO:0000313" key="7">
    <source>
        <dbReference type="EMBL" id="CAD7082064.1"/>
    </source>
</evidence>
<accession>A0A7R8YTU3</accession>
<evidence type="ECO:0000256" key="1">
    <source>
        <dbReference type="ARBA" id="ARBA00004167"/>
    </source>
</evidence>
<dbReference type="OrthoDB" id="10059618at2759"/>
<dbReference type="InterPro" id="IPR012968">
    <property type="entry name" value="FerIin_dom"/>
</dbReference>
<comment type="subcellular location">
    <subcellularLocation>
        <location evidence="1">Membrane</location>
        <topology evidence="1">Single-pass membrane protein</topology>
    </subcellularLocation>
</comment>